<proteinExistence type="predicted"/>
<dbReference type="GO" id="GO:0042834">
    <property type="term" value="F:peptidoglycan binding"/>
    <property type="evidence" value="ECO:0007669"/>
    <property type="project" value="InterPro"/>
</dbReference>
<sequence>MKKLFVFGMGICLVLAFTSCKSSESAYKKAYEKAKQQELAEPQVDAPVEVTPVVAAPVAPKAVDVTGVRQEKVTVVSGEDGLKDYSVVAGSFGVKANADGLKEWLDGQGYQSTIAFNAEKAMYRVIVSSFADRDSAAAARDAFKAKYPNRSDFQGAWLLYRLY</sequence>
<dbReference type="EMBL" id="VKLW01000011">
    <property type="protein sequence ID" value="TYK33940.1"/>
    <property type="molecule type" value="Genomic_DNA"/>
</dbReference>
<evidence type="ECO:0000313" key="2">
    <source>
        <dbReference type="EMBL" id="TYK33940.1"/>
    </source>
</evidence>
<gene>
    <name evidence="2" type="ORF">FNJ60_06350</name>
</gene>
<dbReference type="Pfam" id="PF05036">
    <property type="entry name" value="SPOR"/>
    <property type="match status" value="1"/>
</dbReference>
<dbReference type="InterPro" id="IPR036680">
    <property type="entry name" value="SPOR-like_sf"/>
</dbReference>
<dbReference type="PROSITE" id="PS51257">
    <property type="entry name" value="PROKAR_LIPOPROTEIN"/>
    <property type="match status" value="1"/>
</dbReference>
<name>A0A5D3F0T1_9BACE</name>
<dbReference type="RefSeq" id="WP_027324357.1">
    <property type="nucleotide sequence ID" value="NZ_CAMBON010000009.1"/>
</dbReference>
<evidence type="ECO:0000313" key="3">
    <source>
        <dbReference type="Proteomes" id="UP000324383"/>
    </source>
</evidence>
<keyword evidence="3" id="KW-1185">Reference proteome</keyword>
<dbReference type="Proteomes" id="UP000324383">
    <property type="component" value="Unassembled WGS sequence"/>
</dbReference>
<reference evidence="2 3" key="1">
    <citation type="submission" date="2019-07" db="EMBL/GenBank/DDBJ databases">
        <title>Draft Genome Sequences of Bacteroides pyogenes Strains Isolated from the Uterus Holstein Dairy Cows with Metritis.</title>
        <authorList>
            <person name="Cunha F."/>
            <person name="Galvao K.N."/>
            <person name="Jeon S.J."/>
            <person name="Jeong K.C."/>
        </authorList>
    </citation>
    <scope>NUCLEOTIDE SEQUENCE [LARGE SCALE GENOMIC DNA]</scope>
    <source>
        <strain evidence="2 3">KG-31</strain>
    </source>
</reference>
<evidence type="ECO:0000259" key="1">
    <source>
        <dbReference type="PROSITE" id="PS51724"/>
    </source>
</evidence>
<dbReference type="SUPFAM" id="SSF110997">
    <property type="entry name" value="Sporulation related repeat"/>
    <property type="match status" value="1"/>
</dbReference>
<organism evidence="2 3">
    <name type="scientific">Bacteroides pyogenes</name>
    <dbReference type="NCBI Taxonomy" id="310300"/>
    <lineage>
        <taxon>Bacteria</taxon>
        <taxon>Pseudomonadati</taxon>
        <taxon>Bacteroidota</taxon>
        <taxon>Bacteroidia</taxon>
        <taxon>Bacteroidales</taxon>
        <taxon>Bacteroidaceae</taxon>
        <taxon>Bacteroides</taxon>
    </lineage>
</organism>
<feature type="domain" description="SPOR" evidence="1">
    <location>
        <begin position="79"/>
        <end position="160"/>
    </location>
</feature>
<dbReference type="Gene3D" id="3.30.70.1070">
    <property type="entry name" value="Sporulation related repeat"/>
    <property type="match status" value="1"/>
</dbReference>
<dbReference type="InterPro" id="IPR007730">
    <property type="entry name" value="SPOR-like_dom"/>
</dbReference>
<dbReference type="AlphaFoldDB" id="A0A5D3F0T1"/>
<comment type="caution">
    <text evidence="2">The sequence shown here is derived from an EMBL/GenBank/DDBJ whole genome shotgun (WGS) entry which is preliminary data.</text>
</comment>
<dbReference type="PROSITE" id="PS51724">
    <property type="entry name" value="SPOR"/>
    <property type="match status" value="1"/>
</dbReference>
<accession>A0A5D3F0T1</accession>
<protein>
    <submittedName>
        <fullName evidence="2">SPOR domain-containing protein</fullName>
    </submittedName>
</protein>